<evidence type="ECO:0000313" key="3">
    <source>
        <dbReference type="EMBL" id="KAG9390234.1"/>
    </source>
</evidence>
<dbReference type="PANTHER" id="PTHR10887">
    <property type="entry name" value="DNA2/NAM7 HELICASE FAMILY"/>
    <property type="match status" value="1"/>
</dbReference>
<organism evidence="3 4">
    <name type="scientific">Carpediemonas membranifera</name>
    <dbReference type="NCBI Taxonomy" id="201153"/>
    <lineage>
        <taxon>Eukaryota</taxon>
        <taxon>Metamonada</taxon>
        <taxon>Carpediemonas-like organisms</taxon>
        <taxon>Carpediemonas</taxon>
    </lineage>
</organism>
<accession>A0A8J6DXI9</accession>
<dbReference type="InterPro" id="IPR045055">
    <property type="entry name" value="DNA2/NAM7-like"/>
</dbReference>
<evidence type="ECO:0000259" key="1">
    <source>
        <dbReference type="Pfam" id="PF13086"/>
    </source>
</evidence>
<name>A0A8J6DXI9_9EUKA</name>
<dbReference type="Pfam" id="PF13087">
    <property type="entry name" value="AAA_12"/>
    <property type="match status" value="1"/>
</dbReference>
<feature type="domain" description="DNA2/NAM7 helicase helicase" evidence="1">
    <location>
        <begin position="584"/>
        <end position="677"/>
    </location>
</feature>
<comment type="caution">
    <text evidence="3">The sequence shown here is derived from an EMBL/GenBank/DDBJ whole genome shotgun (WGS) entry which is preliminary data.</text>
</comment>
<feature type="domain" description="DNA2/NAM7 helicase-like C-terminal" evidence="2">
    <location>
        <begin position="847"/>
        <end position="967"/>
    </location>
</feature>
<evidence type="ECO:0000259" key="2">
    <source>
        <dbReference type="Pfam" id="PF13087"/>
    </source>
</evidence>
<dbReference type="InterPro" id="IPR047187">
    <property type="entry name" value="SF1_C_Upf1"/>
</dbReference>
<dbReference type="EMBL" id="JAHDYR010000066">
    <property type="protein sequence ID" value="KAG9390234.1"/>
    <property type="molecule type" value="Genomic_DNA"/>
</dbReference>
<dbReference type="GO" id="GO:0004386">
    <property type="term" value="F:helicase activity"/>
    <property type="evidence" value="ECO:0007669"/>
    <property type="project" value="InterPro"/>
</dbReference>
<evidence type="ECO:0000313" key="4">
    <source>
        <dbReference type="Proteomes" id="UP000717585"/>
    </source>
</evidence>
<dbReference type="AlphaFoldDB" id="A0A8J6DXI9"/>
<dbReference type="InterPro" id="IPR027417">
    <property type="entry name" value="P-loop_NTPase"/>
</dbReference>
<dbReference type="PANTHER" id="PTHR10887:SF495">
    <property type="entry name" value="HELICASE SENATAXIN ISOFORM X1-RELATED"/>
    <property type="match status" value="1"/>
</dbReference>
<proteinExistence type="predicted"/>
<protein>
    <submittedName>
        <fullName evidence="3">AAA domain</fullName>
    </submittedName>
</protein>
<dbReference type="InterPro" id="IPR041677">
    <property type="entry name" value="DNA2/NAM7_AAA_11"/>
</dbReference>
<dbReference type="InterPro" id="IPR041679">
    <property type="entry name" value="DNA2/NAM7-like_C"/>
</dbReference>
<dbReference type="Pfam" id="PF13086">
    <property type="entry name" value="AAA_11"/>
    <property type="match status" value="1"/>
</dbReference>
<dbReference type="Proteomes" id="UP000717585">
    <property type="component" value="Unassembled WGS sequence"/>
</dbReference>
<dbReference type="Gene3D" id="3.40.50.300">
    <property type="entry name" value="P-loop containing nucleotide triphosphate hydrolases"/>
    <property type="match status" value="2"/>
</dbReference>
<sequence>MASGVSDDDLRTLCYSVYKYVVDDLDSLVVIPGEEKSEADWHMLTKFFAEEPPMSKERFVPSCSVGTRSIPLIGKLLEDSPVKHCTIPRRLQFLVEKNIITALVEPAMASLQAPSYPLLFVALAVLSRTDLTRTLPPLATVVERFAALVRVVVTDASVREGFTIRTLLATFIANAARCRSDPTASALLTRLVTPRAVGFLASTEDPDLLLVKQYLQSRGIEPTRATAADVVTQGLILPMCRCRDRTDPAARRCARATLEMLVDLTQAPSTAVTLVWFMAFAQLAGTDLLPFIAQTADPVSTQILGWIALNIRHYLRQAADAGYRGPIPNILSGIRVRPLSDFPDLGVLLMYFSGQLFVPGLAAGSLTPTEHVARVLGLYCVDTGIGVLQDFIRAGDFGKVDVSADGSVTITSTGDQVPEFVVLADVEGSALTRFDLCRVTGRVVPKSKGTLTLTLAMPPHTPAGRYVVHVPHGAIAASLGIVGALQNMLANRPEFDSHLAAIYTGATANPASLQYDSVPGALDLAGIAHTAPEAAMAWASLPLACPHGVHLDVGRGTPTMALDTGADPVDVPCGGEADVWPYTSQLAAVMSAVASPLTLLEGPPGTGKTATAAMMVRCLFRTLNNGATFPDGLNEALAPVDTYRKVLLLAHSNSALDQLCQHSHALGVPVLRLGASTDCTELTLDAAADRLGQRLKAKYSKSLDSLLQDRRRLHSAIIAASPVVAVTISALPRRLPALRPGPARLGAAVLEEAGRVMDPELTPLLPAVTRLAMVGDSKQLAPLVLDSGLRDRNLDLAPFERLARTGVHVIRADRQGRACGPLADVFRGAYERLEDLPCCPKQSALLSYPLSFVDIRSGGQREVSSSEVYAVGQLWGRLRELGLSPGMVAVITPYNKQKAALLESKDLADTVKAGLLVATVDEMQGLQRDHVILTMAAARLTDFIRASTRRVVAVSRARQSLTIVCDTEVLRGDAGWAAVLSRARPLSLRSEAGYEEFRATEGLEEVERQLAGVSVWEDVGKNWRQRKGKKG</sequence>
<gene>
    <name evidence="3" type="ORF">J8273_8274</name>
</gene>
<dbReference type="SUPFAM" id="SSF52540">
    <property type="entry name" value="P-loop containing nucleoside triphosphate hydrolases"/>
    <property type="match status" value="1"/>
</dbReference>
<dbReference type="CDD" id="cd18808">
    <property type="entry name" value="SF1_C_Upf1"/>
    <property type="match status" value="1"/>
</dbReference>
<keyword evidence="4" id="KW-1185">Reference proteome</keyword>
<reference evidence="3" key="1">
    <citation type="submission" date="2021-05" db="EMBL/GenBank/DDBJ databases">
        <title>A free-living protist that lacks canonical eukaryotic 1 DNA replication and segregation systems.</title>
        <authorList>
            <person name="Salas-Leiva D.E."/>
            <person name="Tromer E.C."/>
            <person name="Curtis B.A."/>
            <person name="Jerlstrom-Hultqvist J."/>
            <person name="Kolisko M."/>
            <person name="Yi Z."/>
            <person name="Salas-Leiva J.S."/>
            <person name="Gallot-Lavallee L."/>
            <person name="Kops G.J.P.L."/>
            <person name="Archibald J.M."/>
            <person name="Simpson A.G.B."/>
            <person name="Roger A.J."/>
        </authorList>
    </citation>
    <scope>NUCLEOTIDE SEQUENCE</scope>
    <source>
        <strain evidence="3">BICM</strain>
    </source>
</reference>
<dbReference type="OrthoDB" id="1879at2759"/>